<evidence type="ECO:0000256" key="2">
    <source>
        <dbReference type="SAM" id="Phobius"/>
    </source>
</evidence>
<keyword evidence="2" id="KW-1133">Transmembrane helix</keyword>
<evidence type="ECO:0000259" key="4">
    <source>
        <dbReference type="Pfam" id="PF04536"/>
    </source>
</evidence>
<evidence type="ECO:0000256" key="1">
    <source>
        <dbReference type="SAM" id="MobiDB-lite"/>
    </source>
</evidence>
<keyword evidence="6" id="KW-1185">Reference proteome</keyword>
<keyword evidence="2" id="KW-0812">Transmembrane</keyword>
<keyword evidence="2" id="KW-0472">Membrane</keyword>
<accession>A0A5C1I160</accession>
<dbReference type="AlphaFoldDB" id="A0A5C1I160"/>
<protein>
    <recommendedName>
        <fullName evidence="4">TPM domain-containing protein</fullName>
    </recommendedName>
</protein>
<dbReference type="Pfam" id="PF04536">
    <property type="entry name" value="TPM_phosphatase"/>
    <property type="match status" value="1"/>
</dbReference>
<feature type="region of interest" description="Disordered" evidence="1">
    <location>
        <begin position="258"/>
        <end position="318"/>
    </location>
</feature>
<dbReference type="InterPro" id="IPR007621">
    <property type="entry name" value="TPM_dom"/>
</dbReference>
<dbReference type="PANTHER" id="PTHR30373:SF2">
    <property type="entry name" value="UPF0603 PROTEIN YGCG"/>
    <property type="match status" value="1"/>
</dbReference>
<keyword evidence="3" id="KW-0732">Signal</keyword>
<gene>
    <name evidence="5" type="ORF">DEO27_016950</name>
</gene>
<evidence type="ECO:0000313" key="6">
    <source>
        <dbReference type="Proteomes" id="UP000251402"/>
    </source>
</evidence>
<feature type="transmembrane region" description="Helical" evidence="2">
    <location>
        <begin position="180"/>
        <end position="203"/>
    </location>
</feature>
<evidence type="ECO:0000256" key="3">
    <source>
        <dbReference type="SAM" id="SignalP"/>
    </source>
</evidence>
<feature type="signal peptide" evidence="3">
    <location>
        <begin position="1"/>
        <end position="17"/>
    </location>
</feature>
<evidence type="ECO:0000313" key="5">
    <source>
        <dbReference type="EMBL" id="QEM11643.1"/>
    </source>
</evidence>
<dbReference type="KEGG" id="mrub:DEO27_016950"/>
<dbReference type="Gene3D" id="3.10.310.50">
    <property type="match status" value="1"/>
</dbReference>
<organism evidence="5 6">
    <name type="scientific">Mucilaginibacter rubeus</name>
    <dbReference type="NCBI Taxonomy" id="2027860"/>
    <lineage>
        <taxon>Bacteria</taxon>
        <taxon>Pseudomonadati</taxon>
        <taxon>Bacteroidota</taxon>
        <taxon>Sphingobacteriia</taxon>
        <taxon>Sphingobacteriales</taxon>
        <taxon>Sphingobacteriaceae</taxon>
        <taxon>Mucilaginibacter</taxon>
    </lineage>
</organism>
<dbReference type="Proteomes" id="UP000251402">
    <property type="component" value="Chromosome"/>
</dbReference>
<sequence length="318" mass="35475">MKKILFCALLLVQSVFAQIPKPQKNTYVNDFAHVLTADQVYGLNKEIYRIEKASTVQIAIVLVKTVPAKYTIEKYTKLIGKKWHVGKAHNGIVYVAAIDQHKQRIELDSMALVRLTIIEREGLLSAIKPYFKTGDYNGGLHDFVGRLSQYFVPPPPEPVKADKLAVVEKPDNAKVSDGTVILIVLIVCVVTMLTFLGLVWLIIKGIKSITTGRGNSTVVYESDDYSYSRPSWFWRWRHRHYHGGNYYNNRSSSVFISGSGSSRQVDDEEDNKPSNWGNWGDSSSDDNNDSDDSYKRSGGSSSSSEGSFSSSGGSTSDW</sequence>
<feature type="chain" id="PRO_5022940628" description="TPM domain-containing protein" evidence="3">
    <location>
        <begin position="18"/>
        <end position="318"/>
    </location>
</feature>
<name>A0A5C1I160_9SPHI</name>
<dbReference type="RefSeq" id="WP_112567756.1">
    <property type="nucleotide sequence ID" value="NZ_CP043450.1"/>
</dbReference>
<feature type="compositionally biased region" description="Low complexity" evidence="1">
    <location>
        <begin position="296"/>
        <end position="318"/>
    </location>
</feature>
<reference evidence="5" key="1">
    <citation type="submission" date="2019-08" db="EMBL/GenBank/DDBJ databases">
        <title>Comparative genome analysis confer to the adaptation heavy metal polluted environment.</title>
        <authorList>
            <person name="Li Y."/>
        </authorList>
    </citation>
    <scope>NUCLEOTIDE SEQUENCE [LARGE SCALE GENOMIC DNA]</scope>
    <source>
        <strain evidence="5">P1</strain>
    </source>
</reference>
<feature type="domain" description="TPM" evidence="4">
    <location>
        <begin position="28"/>
        <end position="149"/>
    </location>
</feature>
<proteinExistence type="predicted"/>
<dbReference type="PANTHER" id="PTHR30373">
    <property type="entry name" value="UPF0603 PROTEIN YGCG"/>
    <property type="match status" value="1"/>
</dbReference>
<dbReference type="OrthoDB" id="797162at2"/>
<dbReference type="EMBL" id="CP043450">
    <property type="protein sequence ID" value="QEM11643.1"/>
    <property type="molecule type" value="Genomic_DNA"/>
</dbReference>